<dbReference type="RefSeq" id="WP_249513024.1">
    <property type="nucleotide sequence ID" value="NZ_CP093365.1"/>
</dbReference>
<evidence type="ECO:0000313" key="2">
    <source>
        <dbReference type="EMBL" id="UQS83839.1"/>
    </source>
</evidence>
<keyword evidence="1" id="KW-1133">Transmembrane helix</keyword>
<feature type="transmembrane region" description="Helical" evidence="1">
    <location>
        <begin position="46"/>
        <end position="66"/>
    </location>
</feature>
<dbReference type="InterPro" id="IPR009526">
    <property type="entry name" value="DUF1146"/>
</dbReference>
<reference evidence="2 3" key="1">
    <citation type="journal article" date="2022" name="Int. J. Syst. Evol. Microbiol.">
        <title>Apilactobacillus apisilvae sp. nov., Nicolia spurrieriana gen. nov. sp. nov., Bombilactobacillus folatiphilus sp. nov. and Bombilactobacillus thymidiniphilus sp. nov., four new lactic acid bacterial isolates from stingless bees Tetragonula carbonaria and Austroplebeia australis.</title>
        <authorList>
            <person name="Oliphant S.A."/>
            <person name="Watson-Haigh N.S."/>
            <person name="Sumby K.M."/>
            <person name="Gardner J."/>
            <person name="Groom S."/>
            <person name="Jiranek V."/>
        </authorList>
    </citation>
    <scope>NUCLEOTIDE SEQUENCE [LARGE SCALE GENOMIC DNA]</scope>
    <source>
        <strain evidence="2 3">SG4_A1</strain>
    </source>
</reference>
<protein>
    <submittedName>
        <fullName evidence="2">DUF1146 family protein</fullName>
    </submittedName>
</protein>
<gene>
    <name evidence="2" type="ORF">MOO47_01150</name>
</gene>
<proteinExistence type="predicted"/>
<dbReference type="Pfam" id="PF06612">
    <property type="entry name" value="DUF1146"/>
    <property type="match status" value="1"/>
</dbReference>
<keyword evidence="1" id="KW-0812">Transmembrane</keyword>
<sequence>MKQLGFQSILIICSHLFFIWMAFLAVQTLDWNKFFHNRANNWSKVLIVLLAVTIGYTVSSCFINILQSFQNLIFMF</sequence>
<dbReference type="EMBL" id="CP093365">
    <property type="protein sequence ID" value="UQS83839.1"/>
    <property type="molecule type" value="Genomic_DNA"/>
</dbReference>
<accession>A0ABY4PDI0</accession>
<name>A0ABY4PDI0_9LACO</name>
<dbReference type="Proteomes" id="UP000831947">
    <property type="component" value="Chromosome"/>
</dbReference>
<dbReference type="NCBIfam" id="TIGR02327">
    <property type="entry name" value="int_mem_ywzB"/>
    <property type="match status" value="1"/>
</dbReference>
<keyword evidence="1" id="KW-0472">Membrane</keyword>
<evidence type="ECO:0000313" key="3">
    <source>
        <dbReference type="Proteomes" id="UP000831947"/>
    </source>
</evidence>
<keyword evidence="3" id="KW-1185">Reference proteome</keyword>
<organism evidence="2 3">
    <name type="scientific">Bombilactobacillus thymidiniphilus</name>
    <dbReference type="NCBI Taxonomy" id="2923363"/>
    <lineage>
        <taxon>Bacteria</taxon>
        <taxon>Bacillati</taxon>
        <taxon>Bacillota</taxon>
        <taxon>Bacilli</taxon>
        <taxon>Lactobacillales</taxon>
        <taxon>Lactobacillaceae</taxon>
        <taxon>Bombilactobacillus</taxon>
    </lineage>
</organism>
<feature type="transmembrane region" description="Helical" evidence="1">
    <location>
        <begin position="6"/>
        <end position="26"/>
    </location>
</feature>
<evidence type="ECO:0000256" key="1">
    <source>
        <dbReference type="SAM" id="Phobius"/>
    </source>
</evidence>